<dbReference type="Gene3D" id="1.25.40.10">
    <property type="entry name" value="Tetratricopeptide repeat domain"/>
    <property type="match status" value="1"/>
</dbReference>
<gene>
    <name evidence="9" type="ORF">H261_01751</name>
</gene>
<keyword evidence="6" id="KW-1133">Transmembrane helix</keyword>
<proteinExistence type="predicted"/>
<keyword evidence="10" id="KW-1185">Reference proteome</keyword>
<evidence type="ECO:0000256" key="6">
    <source>
        <dbReference type="SAM" id="Phobius"/>
    </source>
</evidence>
<dbReference type="STRING" id="1244869.H261_01751"/>
<dbReference type="RefSeq" id="WP_008613633.1">
    <property type="nucleotide sequence ID" value="NZ_AONQ01000003.1"/>
</dbReference>
<accession>M2YF90</accession>
<dbReference type="GO" id="GO:0005886">
    <property type="term" value="C:plasma membrane"/>
    <property type="evidence" value="ECO:0007669"/>
    <property type="project" value="TreeGrafter"/>
</dbReference>
<dbReference type="EMBL" id="AONQ01000003">
    <property type="protein sequence ID" value="EME71616.1"/>
    <property type="molecule type" value="Genomic_DNA"/>
</dbReference>
<dbReference type="InterPro" id="IPR011990">
    <property type="entry name" value="TPR-like_helical_dom_sf"/>
</dbReference>
<feature type="repeat" description="TPR" evidence="5">
    <location>
        <begin position="157"/>
        <end position="190"/>
    </location>
</feature>
<evidence type="ECO:0000256" key="7">
    <source>
        <dbReference type="SAM" id="SignalP"/>
    </source>
</evidence>
<dbReference type="GO" id="GO:0017004">
    <property type="term" value="P:cytochrome complex assembly"/>
    <property type="evidence" value="ECO:0007669"/>
    <property type="project" value="UniProtKB-KW"/>
</dbReference>
<feature type="chain" id="PRO_5004029375" evidence="7">
    <location>
        <begin position="29"/>
        <end position="278"/>
    </location>
</feature>
<keyword evidence="6" id="KW-0472">Membrane</keyword>
<dbReference type="eggNOG" id="COG4235">
    <property type="taxonomic scope" value="Bacteria"/>
</dbReference>
<name>M2YF90_9PROT</name>
<dbReference type="OrthoDB" id="9815847at2"/>
<dbReference type="InterPro" id="IPR051263">
    <property type="entry name" value="C-type_cytochrome_biogenesis"/>
</dbReference>
<organism evidence="9 10">
    <name type="scientific">Paramagnetospirillum caucaseum</name>
    <dbReference type="NCBI Taxonomy" id="1244869"/>
    <lineage>
        <taxon>Bacteria</taxon>
        <taxon>Pseudomonadati</taxon>
        <taxon>Pseudomonadota</taxon>
        <taxon>Alphaproteobacteria</taxon>
        <taxon>Rhodospirillales</taxon>
        <taxon>Magnetospirillaceae</taxon>
        <taxon>Paramagnetospirillum</taxon>
    </lineage>
</organism>
<evidence type="ECO:0000256" key="4">
    <source>
        <dbReference type="ARBA" id="ARBA00022803"/>
    </source>
</evidence>
<dbReference type="PANTHER" id="PTHR47870">
    <property type="entry name" value="CYTOCHROME C-TYPE BIOGENESIS PROTEIN CCMH"/>
    <property type="match status" value="1"/>
</dbReference>
<dbReference type="NCBIfam" id="TIGR03142">
    <property type="entry name" value="cytochro_ccmI"/>
    <property type="match status" value="1"/>
</dbReference>
<keyword evidence="4 5" id="KW-0802">TPR repeat</keyword>
<feature type="signal peptide" evidence="7">
    <location>
        <begin position="1"/>
        <end position="28"/>
    </location>
</feature>
<dbReference type="PATRIC" id="fig|1244869.3.peg.344"/>
<keyword evidence="2" id="KW-0677">Repeat</keyword>
<dbReference type="InterPro" id="IPR056413">
    <property type="entry name" value="TPR_CcmH_CycH"/>
</dbReference>
<dbReference type="AlphaFoldDB" id="M2YF90"/>
<dbReference type="InterPro" id="IPR019734">
    <property type="entry name" value="TPR_rpt"/>
</dbReference>
<dbReference type="Pfam" id="PF23914">
    <property type="entry name" value="TPR_CcmH_CycH"/>
    <property type="match status" value="1"/>
</dbReference>
<sequence>MIWIVFAAMVALSLLVLLRPLLAAPARAAARSDYDLMVYKDQLGEIARDVERGLMTAAQAEAARTEIQRRMLAAVEGDKGAKAAAPAKAGKTAPILIGLLLPLLALVLYLPLGAPELSDRPYSGRAAQIAEMKERTATIQAMVERLAERLKQDPSDGKGWAMLGRSYRALGLADEAKDAYRNAVTLLPGDSQSRVELAIMLLDEAEGDTLPEEAVGLMESVLAISPDQPDALYFTGLSAAMKGDTPRAKARWNRLLLVLPADSPARGQVERDMARLDG</sequence>
<dbReference type="PANTHER" id="PTHR47870:SF1">
    <property type="entry name" value="CYTOCHROME C-TYPE BIOGENESIS PROTEIN CCMH"/>
    <property type="match status" value="1"/>
</dbReference>
<dbReference type="SUPFAM" id="SSF48452">
    <property type="entry name" value="TPR-like"/>
    <property type="match status" value="1"/>
</dbReference>
<evidence type="ECO:0000313" key="9">
    <source>
        <dbReference type="EMBL" id="EME71616.1"/>
    </source>
</evidence>
<dbReference type="SMART" id="SM00028">
    <property type="entry name" value="TPR"/>
    <property type="match status" value="2"/>
</dbReference>
<dbReference type="GO" id="GO:0030313">
    <property type="term" value="C:cell envelope"/>
    <property type="evidence" value="ECO:0007669"/>
    <property type="project" value="UniProtKB-SubCell"/>
</dbReference>
<evidence type="ECO:0000256" key="2">
    <source>
        <dbReference type="ARBA" id="ARBA00022737"/>
    </source>
</evidence>
<evidence type="ECO:0000259" key="8">
    <source>
        <dbReference type="Pfam" id="PF23914"/>
    </source>
</evidence>
<feature type="transmembrane region" description="Helical" evidence="6">
    <location>
        <begin position="93"/>
        <end position="112"/>
    </location>
</feature>
<comment type="caution">
    <text evidence="9">The sequence shown here is derived from an EMBL/GenBank/DDBJ whole genome shotgun (WGS) entry which is preliminary data.</text>
</comment>
<evidence type="ECO:0000256" key="3">
    <source>
        <dbReference type="ARBA" id="ARBA00022748"/>
    </source>
</evidence>
<comment type="subcellular location">
    <subcellularLocation>
        <location evidence="1">Cell envelope</location>
    </subcellularLocation>
</comment>
<keyword evidence="7" id="KW-0732">Signal</keyword>
<dbReference type="Proteomes" id="UP000011744">
    <property type="component" value="Unassembled WGS sequence"/>
</dbReference>
<feature type="domain" description="Cytochrome c-type biogenesis protein H TPR" evidence="8">
    <location>
        <begin position="139"/>
        <end position="265"/>
    </location>
</feature>
<keyword evidence="3" id="KW-0201">Cytochrome c-type biogenesis</keyword>
<evidence type="ECO:0000256" key="1">
    <source>
        <dbReference type="ARBA" id="ARBA00004196"/>
    </source>
</evidence>
<dbReference type="InterPro" id="IPR017560">
    <property type="entry name" value="Cyt_c_biogenesis_CcmI"/>
</dbReference>
<evidence type="ECO:0000313" key="10">
    <source>
        <dbReference type="Proteomes" id="UP000011744"/>
    </source>
</evidence>
<protein>
    <submittedName>
        <fullName evidence="9">Cytochrome c-type biogenesis protein cycH</fullName>
    </submittedName>
</protein>
<dbReference type="PROSITE" id="PS50005">
    <property type="entry name" value="TPR"/>
    <property type="match status" value="1"/>
</dbReference>
<keyword evidence="6" id="KW-0812">Transmembrane</keyword>
<evidence type="ECO:0000256" key="5">
    <source>
        <dbReference type="PROSITE-ProRule" id="PRU00339"/>
    </source>
</evidence>
<reference evidence="9 10" key="1">
    <citation type="journal article" date="2014" name="Genome Announc.">
        <title>Draft Genome Sequence of Magnetospirillum sp. Strain SO-1, a Freshwater Magnetotactic Bacterium Isolated from the Ol'khovka River, Russia.</title>
        <authorList>
            <person name="Grouzdev D.S."/>
            <person name="Dziuba M.V."/>
            <person name="Sukhacheva M.S."/>
            <person name="Mardanov A.V."/>
            <person name="Beletskiy A.V."/>
            <person name="Kuznetsov B.B."/>
            <person name="Skryabin K.G."/>
        </authorList>
    </citation>
    <scope>NUCLEOTIDE SEQUENCE [LARGE SCALE GENOMIC DNA]</scope>
    <source>
        <strain evidence="9 10">SO-1</strain>
    </source>
</reference>